<keyword evidence="4" id="KW-0309">Germination</keyword>
<feature type="transmembrane region" description="Helical" evidence="8">
    <location>
        <begin position="12"/>
        <end position="34"/>
    </location>
</feature>
<feature type="transmembrane region" description="Helical" evidence="8">
    <location>
        <begin position="274"/>
        <end position="293"/>
    </location>
</feature>
<feature type="transmembrane region" description="Helical" evidence="8">
    <location>
        <begin position="305"/>
        <end position="324"/>
    </location>
</feature>
<evidence type="ECO:0000256" key="4">
    <source>
        <dbReference type="ARBA" id="ARBA00022544"/>
    </source>
</evidence>
<dbReference type="GO" id="GO:0016020">
    <property type="term" value="C:membrane"/>
    <property type="evidence" value="ECO:0007669"/>
    <property type="project" value="UniProtKB-SubCell"/>
</dbReference>
<dbReference type="InterPro" id="IPR004761">
    <property type="entry name" value="Spore_GerAB"/>
</dbReference>
<keyword evidence="3" id="KW-0813">Transport</keyword>
<feature type="transmembrane region" description="Helical" evidence="8">
    <location>
        <begin position="218"/>
        <end position="241"/>
    </location>
</feature>
<feature type="transmembrane region" description="Helical" evidence="8">
    <location>
        <begin position="89"/>
        <end position="109"/>
    </location>
</feature>
<evidence type="ECO:0000256" key="3">
    <source>
        <dbReference type="ARBA" id="ARBA00022448"/>
    </source>
</evidence>
<feature type="transmembrane region" description="Helical" evidence="8">
    <location>
        <begin position="187"/>
        <end position="206"/>
    </location>
</feature>
<gene>
    <name evidence="9" type="ORF">GQF01_08665</name>
</gene>
<keyword evidence="6 8" id="KW-1133">Transmembrane helix</keyword>
<dbReference type="AlphaFoldDB" id="A0A6L8UXS3"/>
<evidence type="ECO:0000256" key="2">
    <source>
        <dbReference type="ARBA" id="ARBA00007998"/>
    </source>
</evidence>
<dbReference type="EMBL" id="WTUZ01000010">
    <property type="protein sequence ID" value="MZQ82212.1"/>
    <property type="molecule type" value="Genomic_DNA"/>
</dbReference>
<evidence type="ECO:0000256" key="5">
    <source>
        <dbReference type="ARBA" id="ARBA00022692"/>
    </source>
</evidence>
<dbReference type="NCBIfam" id="TIGR00912">
    <property type="entry name" value="2A0309"/>
    <property type="match status" value="1"/>
</dbReference>
<organism evidence="9 10">
    <name type="scientific">Paenibacillus silvestris</name>
    <dbReference type="NCBI Taxonomy" id="2606219"/>
    <lineage>
        <taxon>Bacteria</taxon>
        <taxon>Bacillati</taxon>
        <taxon>Bacillota</taxon>
        <taxon>Bacilli</taxon>
        <taxon>Bacillales</taxon>
        <taxon>Paenibacillaceae</taxon>
        <taxon>Paenibacillus</taxon>
    </lineage>
</organism>
<feature type="transmembrane region" description="Helical" evidence="8">
    <location>
        <begin position="121"/>
        <end position="141"/>
    </location>
</feature>
<evidence type="ECO:0000313" key="10">
    <source>
        <dbReference type="Proteomes" id="UP000481087"/>
    </source>
</evidence>
<feature type="transmembrane region" description="Helical" evidence="8">
    <location>
        <begin position="336"/>
        <end position="359"/>
    </location>
</feature>
<dbReference type="Proteomes" id="UP000481087">
    <property type="component" value="Unassembled WGS sequence"/>
</dbReference>
<dbReference type="RefSeq" id="WP_161406376.1">
    <property type="nucleotide sequence ID" value="NZ_WTUZ01000010.1"/>
</dbReference>
<protein>
    <submittedName>
        <fullName evidence="9">Endospore germination permease</fullName>
    </submittedName>
</protein>
<accession>A0A6L8UXS3</accession>
<dbReference type="GO" id="GO:0009847">
    <property type="term" value="P:spore germination"/>
    <property type="evidence" value="ECO:0007669"/>
    <property type="project" value="InterPro"/>
</dbReference>
<comment type="similarity">
    <text evidence="2">Belongs to the amino acid-polyamine-organocation (APC) superfamily. Spore germination protein (SGP) (TC 2.A.3.9) family.</text>
</comment>
<keyword evidence="7 8" id="KW-0472">Membrane</keyword>
<feature type="transmembrane region" description="Helical" evidence="8">
    <location>
        <begin position="148"/>
        <end position="167"/>
    </location>
</feature>
<evidence type="ECO:0000313" key="9">
    <source>
        <dbReference type="EMBL" id="MZQ82212.1"/>
    </source>
</evidence>
<sequence>MNNESTLTARQLMIFIFLISVGTTILVVPSILAAESKQDAWIAGIAAVSVGLLFIWMYVKLARMYPAMTLFDMNEHVLGKWLGKGVTLLYIYVMFVLSAQVLFYIGTFMTTQIMPTTPIQSIHILMITFTVIGAKLGVVILARTAEIFFPWILLLFFLLVIFVAPQSNIKNLLPIGEASFMSIARPAMFMIVFSFFPIIFTLCLISKEAKFPARFAKSFFYGGITSGIMMIIITLLGILVMGADQSARHVYATYALAKKISVGNFLQRIEVTVAFLWFISIYFKLTLYFHVTLKAIASFFRLQNYRALATPAGFIVIVLSLMVYPNVAYIHIWDQLTWVPLGLCFGAFHPALLIGIGYLRRKRVKNS</sequence>
<keyword evidence="5 8" id="KW-0812">Transmembrane</keyword>
<dbReference type="Gene3D" id="1.20.1740.10">
    <property type="entry name" value="Amino acid/polyamine transporter I"/>
    <property type="match status" value="1"/>
</dbReference>
<reference evidence="9 10" key="1">
    <citation type="submission" date="2019-12" db="EMBL/GenBank/DDBJ databases">
        <title>Paenibacillus sp. nov. sp. isolated from soil.</title>
        <authorList>
            <person name="Kim J."/>
            <person name="Jeong S.E."/>
            <person name="Jung H.S."/>
            <person name="Jeon C.O."/>
        </authorList>
    </citation>
    <scope>NUCLEOTIDE SEQUENCE [LARGE SCALE GENOMIC DNA]</scope>
    <source>
        <strain evidence="9 10">5J-6</strain>
    </source>
</reference>
<comment type="caution">
    <text evidence="9">The sequence shown here is derived from an EMBL/GenBank/DDBJ whole genome shotgun (WGS) entry which is preliminary data.</text>
</comment>
<feature type="transmembrane region" description="Helical" evidence="8">
    <location>
        <begin position="40"/>
        <end position="59"/>
    </location>
</feature>
<evidence type="ECO:0000256" key="8">
    <source>
        <dbReference type="SAM" id="Phobius"/>
    </source>
</evidence>
<name>A0A6L8UXS3_9BACL</name>
<comment type="subcellular location">
    <subcellularLocation>
        <location evidence="1">Membrane</location>
        <topology evidence="1">Multi-pass membrane protein</topology>
    </subcellularLocation>
</comment>
<evidence type="ECO:0000256" key="7">
    <source>
        <dbReference type="ARBA" id="ARBA00023136"/>
    </source>
</evidence>
<keyword evidence="10" id="KW-1185">Reference proteome</keyword>
<evidence type="ECO:0000256" key="6">
    <source>
        <dbReference type="ARBA" id="ARBA00022989"/>
    </source>
</evidence>
<dbReference type="PANTHER" id="PTHR34975">
    <property type="entry name" value="SPORE GERMINATION PROTEIN A2"/>
    <property type="match status" value="1"/>
</dbReference>
<evidence type="ECO:0000256" key="1">
    <source>
        <dbReference type="ARBA" id="ARBA00004141"/>
    </source>
</evidence>
<dbReference type="Pfam" id="PF03845">
    <property type="entry name" value="Spore_permease"/>
    <property type="match status" value="1"/>
</dbReference>
<proteinExistence type="inferred from homology"/>
<dbReference type="PANTHER" id="PTHR34975:SF2">
    <property type="entry name" value="SPORE GERMINATION PROTEIN A2"/>
    <property type="match status" value="1"/>
</dbReference>